<feature type="chain" id="PRO_5047363522" evidence="1">
    <location>
        <begin position="19"/>
        <end position="98"/>
    </location>
</feature>
<organism evidence="2 3">
    <name type="scientific">Polyplax serrata</name>
    <name type="common">Common mouse louse</name>
    <dbReference type="NCBI Taxonomy" id="468196"/>
    <lineage>
        <taxon>Eukaryota</taxon>
        <taxon>Metazoa</taxon>
        <taxon>Ecdysozoa</taxon>
        <taxon>Arthropoda</taxon>
        <taxon>Hexapoda</taxon>
        <taxon>Insecta</taxon>
        <taxon>Pterygota</taxon>
        <taxon>Neoptera</taxon>
        <taxon>Paraneoptera</taxon>
        <taxon>Psocodea</taxon>
        <taxon>Troctomorpha</taxon>
        <taxon>Phthiraptera</taxon>
        <taxon>Anoplura</taxon>
        <taxon>Polyplacidae</taxon>
        <taxon>Polyplax</taxon>
    </lineage>
</organism>
<accession>A0ABR1AME9</accession>
<feature type="signal peptide" evidence="1">
    <location>
        <begin position="1"/>
        <end position="18"/>
    </location>
</feature>
<reference evidence="2 3" key="1">
    <citation type="submission" date="2023-09" db="EMBL/GenBank/DDBJ databases">
        <title>Genomes of two closely related lineages of the louse Polyplax serrata with different host specificities.</title>
        <authorList>
            <person name="Martinu J."/>
            <person name="Tarabai H."/>
            <person name="Stefka J."/>
            <person name="Hypsa V."/>
        </authorList>
    </citation>
    <scope>NUCLEOTIDE SEQUENCE [LARGE SCALE GENOMIC DNA]</scope>
    <source>
        <strain evidence="2">98ZLc_SE</strain>
    </source>
</reference>
<dbReference type="EMBL" id="JAWJWF010000047">
    <property type="protein sequence ID" value="KAK6622452.1"/>
    <property type="molecule type" value="Genomic_DNA"/>
</dbReference>
<gene>
    <name evidence="2" type="ORF">RUM44_002263</name>
</gene>
<evidence type="ECO:0000313" key="3">
    <source>
        <dbReference type="Proteomes" id="UP001359485"/>
    </source>
</evidence>
<proteinExistence type="predicted"/>
<keyword evidence="1" id="KW-0732">Signal</keyword>
<dbReference type="Proteomes" id="UP001359485">
    <property type="component" value="Unassembled WGS sequence"/>
</dbReference>
<comment type="caution">
    <text evidence="2">The sequence shown here is derived from an EMBL/GenBank/DDBJ whole genome shotgun (WGS) entry which is preliminary data.</text>
</comment>
<evidence type="ECO:0000256" key="1">
    <source>
        <dbReference type="SAM" id="SignalP"/>
    </source>
</evidence>
<sequence length="98" mass="10634">MLLKCVTLGLLLVASVHGDNKADLAPAETRVGPHFYGGVPHFVTPLEGYVAPVVEPALYAGPYEAEALTYGAGELTDFYIKLLPKQQEKSIKLLEESY</sequence>
<evidence type="ECO:0000313" key="2">
    <source>
        <dbReference type="EMBL" id="KAK6622452.1"/>
    </source>
</evidence>
<keyword evidence="3" id="KW-1185">Reference proteome</keyword>
<protein>
    <submittedName>
        <fullName evidence="2">Uncharacterized protein</fullName>
    </submittedName>
</protein>
<name>A0ABR1AME9_POLSC</name>